<dbReference type="EMBL" id="BJYS01000023">
    <property type="protein sequence ID" value="GEO05441.1"/>
    <property type="molecule type" value="Genomic_DNA"/>
</dbReference>
<accession>A0A512B0F5</accession>
<dbReference type="AlphaFoldDB" id="A0A512B0F5"/>
<feature type="region of interest" description="Disordered" evidence="1">
    <location>
        <begin position="17"/>
        <end position="38"/>
    </location>
</feature>
<evidence type="ECO:0000313" key="2">
    <source>
        <dbReference type="EMBL" id="GEO05441.1"/>
    </source>
</evidence>
<evidence type="ECO:0000313" key="3">
    <source>
        <dbReference type="Proteomes" id="UP000321532"/>
    </source>
</evidence>
<protein>
    <submittedName>
        <fullName evidence="2">Uncharacterized protein</fullName>
    </submittedName>
</protein>
<reference evidence="2 3" key="1">
    <citation type="submission" date="2019-07" db="EMBL/GenBank/DDBJ databases">
        <title>Whole genome shotgun sequence of Adhaeribacter aerolatus NBRC 106133.</title>
        <authorList>
            <person name="Hosoyama A."/>
            <person name="Uohara A."/>
            <person name="Ohji S."/>
            <person name="Ichikawa N."/>
        </authorList>
    </citation>
    <scope>NUCLEOTIDE SEQUENCE [LARGE SCALE GENOMIC DNA]</scope>
    <source>
        <strain evidence="2 3">NBRC 106133</strain>
    </source>
</reference>
<name>A0A512B0F5_9BACT</name>
<dbReference type="Proteomes" id="UP000321532">
    <property type="component" value="Unassembled WGS sequence"/>
</dbReference>
<keyword evidence="3" id="KW-1185">Reference proteome</keyword>
<comment type="caution">
    <text evidence="2">The sequence shown here is derived from an EMBL/GenBank/DDBJ whole genome shotgun (WGS) entry which is preliminary data.</text>
</comment>
<proteinExistence type="predicted"/>
<sequence>MQSLSAKEYKNAFVNNFPGDVSGDARPRQTPGVLYSKVNPSPVRSPKLLAWSDELAAELGILKPT</sequence>
<organism evidence="2 3">
    <name type="scientific">Adhaeribacter aerolatus</name>
    <dbReference type="NCBI Taxonomy" id="670289"/>
    <lineage>
        <taxon>Bacteria</taxon>
        <taxon>Pseudomonadati</taxon>
        <taxon>Bacteroidota</taxon>
        <taxon>Cytophagia</taxon>
        <taxon>Cytophagales</taxon>
        <taxon>Hymenobacteraceae</taxon>
        <taxon>Adhaeribacter</taxon>
    </lineage>
</organism>
<evidence type="ECO:0000256" key="1">
    <source>
        <dbReference type="SAM" id="MobiDB-lite"/>
    </source>
</evidence>
<gene>
    <name evidence="2" type="ORF">AAE02nite_31050</name>
</gene>
<dbReference type="RefSeq" id="WP_246151079.1">
    <property type="nucleotide sequence ID" value="NZ_BJYS01000023.1"/>
</dbReference>